<sequence length="174" mass="19752">MKALILIDIQNDFVKPGGALYFAGAERVIAPALSHLEEHLKAGSLIITTQDWHEPDDDEFKLWPPHCVRDTEGAELVEQIKEKLAGYSKHISIKKNRYSAFYGTDLEQKLKEFGITEVDVCGVVTHICVLFTVEELRNRGLKVKVFKDSVASYDHQLHEFALRMMREILGAEVV</sequence>
<organism evidence="3 4">
    <name type="scientific">Pseudothermotoga thermarum DSM 5069</name>
    <dbReference type="NCBI Taxonomy" id="688269"/>
    <lineage>
        <taxon>Bacteria</taxon>
        <taxon>Thermotogati</taxon>
        <taxon>Thermotogota</taxon>
        <taxon>Thermotogae</taxon>
        <taxon>Thermotogales</taxon>
        <taxon>Thermotogaceae</taxon>
        <taxon>Pseudothermotoga</taxon>
    </lineage>
</organism>
<gene>
    <name evidence="3" type="ORF">Theth_1828</name>
</gene>
<dbReference type="STRING" id="688269.Theth_1828"/>
<dbReference type="PANTHER" id="PTHR43540">
    <property type="entry name" value="PEROXYUREIDOACRYLATE/UREIDOACRYLATE AMIDOHYDROLASE-RELATED"/>
    <property type="match status" value="1"/>
</dbReference>
<dbReference type="RefSeq" id="WP_013933078.1">
    <property type="nucleotide sequence ID" value="NC_015707.1"/>
</dbReference>
<dbReference type="PANTHER" id="PTHR43540:SF10">
    <property type="entry name" value="ISOCHORISMATASE"/>
    <property type="match status" value="1"/>
</dbReference>
<dbReference type="InterPro" id="IPR036380">
    <property type="entry name" value="Isochorismatase-like_sf"/>
</dbReference>
<dbReference type="SUPFAM" id="SSF52499">
    <property type="entry name" value="Isochorismatase-like hydrolases"/>
    <property type="match status" value="1"/>
</dbReference>
<dbReference type="Gene3D" id="3.40.50.850">
    <property type="entry name" value="Isochorismatase-like"/>
    <property type="match status" value="1"/>
</dbReference>
<proteinExistence type="predicted"/>
<dbReference type="HOGENOM" id="CLU_068979_8_4_0"/>
<reference evidence="3 4" key="1">
    <citation type="submission" date="2010-11" db="EMBL/GenBank/DDBJ databases">
        <title>The complete genome of Thermotoga thermarum DSM 5069.</title>
        <authorList>
            <consortium name="US DOE Joint Genome Institute (JGI-PGF)"/>
            <person name="Lucas S."/>
            <person name="Copeland A."/>
            <person name="Lapidus A."/>
            <person name="Bruce D."/>
            <person name="Goodwin L."/>
            <person name="Pitluck S."/>
            <person name="Kyrpides N."/>
            <person name="Mavromatis K."/>
            <person name="Ivanova N."/>
            <person name="Zeytun A."/>
            <person name="Brettin T."/>
            <person name="Detter J.C."/>
            <person name="Tapia R."/>
            <person name="Han C."/>
            <person name="Land M."/>
            <person name="Hauser L."/>
            <person name="Markowitz V."/>
            <person name="Cheng J.-F."/>
            <person name="Hugenholtz P."/>
            <person name="Woyke T."/>
            <person name="Wu D."/>
            <person name="Spring S."/>
            <person name="Schroeder M."/>
            <person name="Brambilla E."/>
            <person name="Klenk H.-P."/>
            <person name="Eisen J.A."/>
        </authorList>
    </citation>
    <scope>NUCLEOTIDE SEQUENCE [LARGE SCALE GENOMIC DNA]</scope>
    <source>
        <strain evidence="3 4">DSM 5069</strain>
    </source>
</reference>
<protein>
    <submittedName>
        <fullName evidence="3">Isochorismatase hydrolase</fullName>
    </submittedName>
</protein>
<keyword evidence="4" id="KW-1185">Reference proteome</keyword>
<dbReference type="OrthoDB" id="9796485at2"/>
<evidence type="ECO:0000313" key="4">
    <source>
        <dbReference type="Proteomes" id="UP000006804"/>
    </source>
</evidence>
<feature type="domain" description="Isochorismatase-like" evidence="2">
    <location>
        <begin position="3"/>
        <end position="168"/>
    </location>
</feature>
<accession>F7YW98</accession>
<dbReference type="AlphaFoldDB" id="F7YW98"/>
<dbReference type="PATRIC" id="fig|688269.3.peg.1882"/>
<name>F7YW98_9THEM</name>
<dbReference type="KEGG" id="tta:Theth_1828"/>
<evidence type="ECO:0000256" key="1">
    <source>
        <dbReference type="ARBA" id="ARBA00022801"/>
    </source>
</evidence>
<dbReference type="GO" id="GO:0016787">
    <property type="term" value="F:hydrolase activity"/>
    <property type="evidence" value="ECO:0007669"/>
    <property type="project" value="UniProtKB-KW"/>
</dbReference>
<dbReference type="CDD" id="cd00431">
    <property type="entry name" value="cysteine_hydrolases"/>
    <property type="match status" value="1"/>
</dbReference>
<dbReference type="Pfam" id="PF00857">
    <property type="entry name" value="Isochorismatase"/>
    <property type="match status" value="1"/>
</dbReference>
<evidence type="ECO:0000313" key="3">
    <source>
        <dbReference type="EMBL" id="AEH51870.1"/>
    </source>
</evidence>
<dbReference type="Proteomes" id="UP000006804">
    <property type="component" value="Chromosome"/>
</dbReference>
<dbReference type="InterPro" id="IPR050272">
    <property type="entry name" value="Isochorismatase-like_hydrls"/>
</dbReference>
<evidence type="ECO:0000259" key="2">
    <source>
        <dbReference type="Pfam" id="PF00857"/>
    </source>
</evidence>
<keyword evidence="1 3" id="KW-0378">Hydrolase</keyword>
<dbReference type="EMBL" id="CP002351">
    <property type="protein sequence ID" value="AEH51870.1"/>
    <property type="molecule type" value="Genomic_DNA"/>
</dbReference>
<dbReference type="InterPro" id="IPR000868">
    <property type="entry name" value="Isochorismatase-like_dom"/>
</dbReference>
<dbReference type="eggNOG" id="COG1335">
    <property type="taxonomic scope" value="Bacteria"/>
</dbReference>